<dbReference type="PANTHER" id="PTHR35088:SF1">
    <property type="entry name" value="COILED-COIL DOMAIN-CONTAINING PROTEIN 178"/>
    <property type="match status" value="1"/>
</dbReference>
<evidence type="ECO:0008006" key="5">
    <source>
        <dbReference type="Google" id="ProtNLM"/>
    </source>
</evidence>
<evidence type="ECO:0000313" key="4">
    <source>
        <dbReference type="Proteomes" id="UP001347796"/>
    </source>
</evidence>
<dbReference type="Proteomes" id="UP001347796">
    <property type="component" value="Unassembled WGS sequence"/>
</dbReference>
<feature type="coiled-coil region" evidence="1">
    <location>
        <begin position="656"/>
        <end position="691"/>
    </location>
</feature>
<organism evidence="3 4">
    <name type="scientific">Patella caerulea</name>
    <name type="common">Rayed Mediterranean limpet</name>
    <dbReference type="NCBI Taxonomy" id="87958"/>
    <lineage>
        <taxon>Eukaryota</taxon>
        <taxon>Metazoa</taxon>
        <taxon>Spiralia</taxon>
        <taxon>Lophotrochozoa</taxon>
        <taxon>Mollusca</taxon>
        <taxon>Gastropoda</taxon>
        <taxon>Patellogastropoda</taxon>
        <taxon>Patelloidea</taxon>
        <taxon>Patellidae</taxon>
        <taxon>Patella</taxon>
    </lineage>
</organism>
<dbReference type="AlphaFoldDB" id="A0AAN8JKM2"/>
<feature type="compositionally biased region" description="Polar residues" evidence="2">
    <location>
        <begin position="942"/>
        <end position="952"/>
    </location>
</feature>
<keyword evidence="4" id="KW-1185">Reference proteome</keyword>
<comment type="caution">
    <text evidence="3">The sequence shown here is derived from an EMBL/GenBank/DDBJ whole genome shotgun (WGS) entry which is preliminary data.</text>
</comment>
<reference evidence="3 4" key="1">
    <citation type="submission" date="2024-01" db="EMBL/GenBank/DDBJ databases">
        <title>The genome of the rayed Mediterranean limpet Patella caerulea (Linnaeus, 1758).</title>
        <authorList>
            <person name="Anh-Thu Weber A."/>
            <person name="Halstead-Nussloch G."/>
        </authorList>
    </citation>
    <scope>NUCLEOTIDE SEQUENCE [LARGE SCALE GENOMIC DNA]</scope>
    <source>
        <strain evidence="3">AATW-2023a</strain>
        <tissue evidence="3">Whole specimen</tissue>
    </source>
</reference>
<feature type="coiled-coil region" evidence="1">
    <location>
        <begin position="226"/>
        <end position="253"/>
    </location>
</feature>
<dbReference type="EMBL" id="JAZGQO010000008">
    <property type="protein sequence ID" value="KAK6179656.1"/>
    <property type="molecule type" value="Genomic_DNA"/>
</dbReference>
<sequence length="962" mass="110097">MSVTKVVKVEDVAGTRPSPCDDLFNPVTPTQTVSKSNSIVTFTNEDSSSIITRESPDGAEDKQLVPKEELPVSLYPLPENWPQIPQLDGRRSCELTNSTLPCVNKAVSHLQLLQNIINDWFIQAEEEIKSRKSSRRQSVQSELIAVSVSPQKKQLRFSDERELTPSKKSDSVAGSVAGFTVTGTPDSTSQNLSIQGVGAKLDESLDIVESVDDEAVLPYLGAEDVVEEIITLLARLEKDRQETEAEWKREQGKVSLLTHKIDGLCLKRLRELPAIVQREHEACILDLNELQWHVAYCSRSEVRIKDRKEIAEVLNARLKEDIAFVKRHIPLVQEKLLLELEAMDKIKKAQQETNQELEMTKQRQTKTEIKNLEANNKAETERGHIKQELDTVRDNLSQINEELSAAKMTHGAYVQQINDIEDKLKSNTQELLILEVKRENACDSAEQHNAKVKSLHEDIEKEGAEYNRLQNENIFLEKELNTTKNRIAHEVSKLTATAKQLEGKIRALHLRNQEANMEIQDGEDKIHKYEKQKIADEKNMARIEKELTKTETIMNATMEEYSQVALLHQSIREQLDNEEEKIFRLEETLKNTIETLTRQVKDEIHNRTVLQARINSDNTEIDRTRIESAKKQDKAGKVAEDVDTAVNTVLTKVERLRSSKEENEKLKVNLADKIEQTKKQHKESRDRFLERLTEMEPHHAHLKEDVKVVNKQIEHITWRTEMMTKNIEDMDASEGMMNRVVGSTEKAIKHHTEDLKELNIQLESSGKIENDLTQAFNEVQDRIFIAENRHSKFLVERKNVLKQTEMEKSTCLVNNKDLAAKYRQLQNEYIIKKEKLLNSYEERIKFEKSLSDLRQLKCLQKKMHGALTELYKLSGKYNDAELARMEIEASRNGAKVEELQDEMEQALTSITHFLKTQMDGTAAKKMALEALQKKSTGRRTPASVSGSINSSRTPKHTVTAKG</sequence>
<accession>A0AAN8JKM2</accession>
<evidence type="ECO:0000313" key="3">
    <source>
        <dbReference type="EMBL" id="KAK6179656.1"/>
    </source>
</evidence>
<protein>
    <recommendedName>
        <fullName evidence="5">Coiled-coil domain-containing protein 178</fullName>
    </recommendedName>
</protein>
<dbReference type="SUPFAM" id="SSF57997">
    <property type="entry name" value="Tropomyosin"/>
    <property type="match status" value="1"/>
</dbReference>
<proteinExistence type="predicted"/>
<dbReference type="PANTHER" id="PTHR35088">
    <property type="entry name" value="COILED-COIL DOMAIN-CONTAINING PROTEIN 178"/>
    <property type="match status" value="1"/>
</dbReference>
<keyword evidence="1" id="KW-0175">Coiled coil</keyword>
<evidence type="ECO:0000256" key="1">
    <source>
        <dbReference type="SAM" id="Coils"/>
    </source>
</evidence>
<dbReference type="InterPro" id="IPR038826">
    <property type="entry name" value="CCDC178"/>
</dbReference>
<feature type="coiled-coil region" evidence="1">
    <location>
        <begin position="340"/>
        <end position="595"/>
    </location>
</feature>
<name>A0AAN8JKM2_PATCE</name>
<feature type="region of interest" description="Disordered" evidence="2">
    <location>
        <begin position="932"/>
        <end position="962"/>
    </location>
</feature>
<evidence type="ECO:0000256" key="2">
    <source>
        <dbReference type="SAM" id="MobiDB-lite"/>
    </source>
</evidence>
<gene>
    <name evidence="3" type="ORF">SNE40_011966</name>
</gene>